<dbReference type="GO" id="GO:0055129">
    <property type="term" value="P:L-proline biosynthetic process"/>
    <property type="evidence" value="ECO:0007669"/>
    <property type="project" value="UniProtKB-UniRule"/>
</dbReference>
<evidence type="ECO:0000313" key="13">
    <source>
        <dbReference type="Proteomes" id="UP000257143"/>
    </source>
</evidence>
<dbReference type="PROSITE" id="PS00521">
    <property type="entry name" value="P5CR"/>
    <property type="match status" value="1"/>
</dbReference>
<evidence type="ECO:0000256" key="2">
    <source>
        <dbReference type="ARBA" id="ARBA00022650"/>
    </source>
</evidence>
<evidence type="ECO:0000256" key="1">
    <source>
        <dbReference type="ARBA" id="ARBA00005525"/>
    </source>
</evidence>
<dbReference type="EC" id="1.5.1.2" evidence="6 7"/>
<comment type="function">
    <text evidence="5 6">Catalyzes the reduction of 1-pyrroline-5-carboxylate (PCA) to L-proline.</text>
</comment>
<dbReference type="InterPro" id="IPR028939">
    <property type="entry name" value="P5C_Rdtase_cat_N"/>
</dbReference>
<evidence type="ECO:0000256" key="5">
    <source>
        <dbReference type="ARBA" id="ARBA00058118"/>
    </source>
</evidence>
<evidence type="ECO:0000259" key="10">
    <source>
        <dbReference type="Pfam" id="PF03807"/>
    </source>
</evidence>
<keyword evidence="6 9" id="KW-0028">Amino-acid biosynthesis</keyword>
<dbReference type="Gene3D" id="3.40.50.720">
    <property type="entry name" value="NAD(P)-binding Rossmann-like Domain"/>
    <property type="match status" value="1"/>
</dbReference>
<feature type="domain" description="Pyrroline-5-carboxylate reductase dimerisation" evidence="11">
    <location>
        <begin position="163"/>
        <end position="267"/>
    </location>
</feature>
<proteinExistence type="inferred from homology"/>
<dbReference type="SUPFAM" id="SSF48179">
    <property type="entry name" value="6-phosphogluconate dehydrogenase C-terminal domain-like"/>
    <property type="match status" value="1"/>
</dbReference>
<evidence type="ECO:0000313" key="12">
    <source>
        <dbReference type="EMBL" id="RDW15333.1"/>
    </source>
</evidence>
<dbReference type="GO" id="GO:0005737">
    <property type="term" value="C:cytoplasm"/>
    <property type="evidence" value="ECO:0007669"/>
    <property type="project" value="UniProtKB-SubCell"/>
</dbReference>
<dbReference type="AlphaFoldDB" id="A0A3D8PGX2"/>
<evidence type="ECO:0000256" key="6">
    <source>
        <dbReference type="HAMAP-Rule" id="MF_01925"/>
    </source>
</evidence>
<evidence type="ECO:0000256" key="9">
    <source>
        <dbReference type="RuleBase" id="RU003903"/>
    </source>
</evidence>
<dbReference type="Pfam" id="PF03807">
    <property type="entry name" value="F420_oxidored"/>
    <property type="match status" value="1"/>
</dbReference>
<dbReference type="InterPro" id="IPR000304">
    <property type="entry name" value="Pyrroline-COOH_reductase"/>
</dbReference>
<dbReference type="RefSeq" id="WP_115775086.1">
    <property type="nucleotide sequence ID" value="NZ_PIOC01000033.1"/>
</dbReference>
<dbReference type="EMBL" id="PIOC01000033">
    <property type="protein sequence ID" value="RDW15333.1"/>
    <property type="molecule type" value="Genomic_DNA"/>
</dbReference>
<dbReference type="FunFam" id="1.10.3730.10:FF:000001">
    <property type="entry name" value="Pyrroline-5-carboxylate reductase"/>
    <property type="match status" value="1"/>
</dbReference>
<dbReference type="SUPFAM" id="SSF51735">
    <property type="entry name" value="NAD(P)-binding Rossmann-fold domains"/>
    <property type="match status" value="1"/>
</dbReference>
<comment type="similarity">
    <text evidence="1 6 9">Belongs to the pyrroline-5-carboxylate reductase family.</text>
</comment>
<protein>
    <recommendedName>
        <fullName evidence="6 7">Pyrroline-5-carboxylate reductase</fullName>
        <shortName evidence="6">P5C reductase</shortName>
        <shortName evidence="6">P5CR</shortName>
        <ecNumber evidence="6 7">1.5.1.2</ecNumber>
    </recommendedName>
    <alternativeName>
        <fullName evidence="6">PCA reductase</fullName>
    </alternativeName>
</protein>
<dbReference type="Pfam" id="PF14748">
    <property type="entry name" value="P5CR_dimer"/>
    <property type="match status" value="1"/>
</dbReference>
<organism evidence="12 13">
    <name type="scientific">Oceanobacillus arenosus</name>
    <dbReference type="NCBI Taxonomy" id="1229153"/>
    <lineage>
        <taxon>Bacteria</taxon>
        <taxon>Bacillati</taxon>
        <taxon>Bacillota</taxon>
        <taxon>Bacilli</taxon>
        <taxon>Bacillales</taxon>
        <taxon>Bacillaceae</taxon>
        <taxon>Oceanobacillus</taxon>
    </lineage>
</organism>
<evidence type="ECO:0000259" key="11">
    <source>
        <dbReference type="Pfam" id="PF14748"/>
    </source>
</evidence>
<dbReference type="InterPro" id="IPR053790">
    <property type="entry name" value="P5CR-like_CS"/>
</dbReference>
<feature type="binding site" evidence="8">
    <location>
        <begin position="71"/>
        <end position="74"/>
    </location>
    <ligand>
        <name>NADP(+)</name>
        <dbReference type="ChEBI" id="CHEBI:58349"/>
    </ligand>
</feature>
<dbReference type="PIRSF" id="PIRSF000193">
    <property type="entry name" value="Pyrrol-5-carb_rd"/>
    <property type="match status" value="1"/>
</dbReference>
<name>A0A3D8PGX2_9BACI</name>
<dbReference type="InterPro" id="IPR008927">
    <property type="entry name" value="6-PGluconate_DH-like_C_sf"/>
</dbReference>
<comment type="subcellular location">
    <subcellularLocation>
        <location evidence="6">Cytoplasm</location>
    </subcellularLocation>
</comment>
<dbReference type="UniPathway" id="UPA00098">
    <property type="reaction ID" value="UER00361"/>
</dbReference>
<dbReference type="InterPro" id="IPR036291">
    <property type="entry name" value="NAD(P)-bd_dom_sf"/>
</dbReference>
<evidence type="ECO:0000256" key="4">
    <source>
        <dbReference type="ARBA" id="ARBA00023002"/>
    </source>
</evidence>
<dbReference type="NCBIfam" id="TIGR00112">
    <property type="entry name" value="proC"/>
    <property type="match status" value="1"/>
</dbReference>
<feature type="domain" description="Pyrroline-5-carboxylate reductase catalytic N-terminal" evidence="10">
    <location>
        <begin position="5"/>
        <end position="100"/>
    </location>
</feature>
<keyword evidence="2 6" id="KW-0641">Proline biosynthesis</keyword>
<dbReference type="Proteomes" id="UP000257143">
    <property type="component" value="Unassembled WGS sequence"/>
</dbReference>
<keyword evidence="4 6" id="KW-0560">Oxidoreductase</keyword>
<comment type="catalytic activity">
    <reaction evidence="6 9">
        <text>L-proline + NADP(+) = (S)-1-pyrroline-5-carboxylate + NADPH + 2 H(+)</text>
        <dbReference type="Rhea" id="RHEA:14109"/>
        <dbReference type="ChEBI" id="CHEBI:15378"/>
        <dbReference type="ChEBI" id="CHEBI:17388"/>
        <dbReference type="ChEBI" id="CHEBI:57783"/>
        <dbReference type="ChEBI" id="CHEBI:58349"/>
        <dbReference type="ChEBI" id="CHEBI:60039"/>
        <dbReference type="EC" id="1.5.1.2"/>
    </reaction>
</comment>
<dbReference type="PANTHER" id="PTHR11645:SF49">
    <property type="entry name" value="PYRROLINE-5-CARBOXYLATE REDUCTASE 1"/>
    <property type="match status" value="1"/>
</dbReference>
<evidence type="ECO:0000256" key="7">
    <source>
        <dbReference type="NCBIfam" id="TIGR00112"/>
    </source>
</evidence>
<keyword evidence="3 6" id="KW-0521">NADP</keyword>
<dbReference type="Gene3D" id="1.10.3730.10">
    <property type="entry name" value="ProC C-terminal domain-like"/>
    <property type="match status" value="1"/>
</dbReference>
<dbReference type="GO" id="GO:0004735">
    <property type="term" value="F:pyrroline-5-carboxylate reductase activity"/>
    <property type="evidence" value="ECO:0007669"/>
    <property type="project" value="UniProtKB-UniRule"/>
</dbReference>
<dbReference type="OrthoDB" id="9805754at2"/>
<evidence type="ECO:0000256" key="8">
    <source>
        <dbReference type="PIRSR" id="PIRSR000193-1"/>
    </source>
</evidence>
<dbReference type="PANTHER" id="PTHR11645">
    <property type="entry name" value="PYRROLINE-5-CARBOXYLATE REDUCTASE"/>
    <property type="match status" value="1"/>
</dbReference>
<comment type="pathway">
    <text evidence="6 9">Amino-acid biosynthesis; L-proline biosynthesis; L-proline from L-glutamate 5-semialdehyde: step 1/1.</text>
</comment>
<evidence type="ECO:0000256" key="3">
    <source>
        <dbReference type="ARBA" id="ARBA00022857"/>
    </source>
</evidence>
<dbReference type="InterPro" id="IPR029036">
    <property type="entry name" value="P5CR_dimer"/>
</dbReference>
<keyword evidence="6" id="KW-0963">Cytoplasm</keyword>
<reference evidence="13" key="1">
    <citation type="submission" date="2017-11" db="EMBL/GenBank/DDBJ databases">
        <authorList>
            <person name="Zhu W."/>
        </authorList>
    </citation>
    <scope>NUCLEOTIDE SEQUENCE [LARGE SCALE GENOMIC DNA]</scope>
    <source>
        <strain evidence="13">CAU 1183</strain>
    </source>
</reference>
<keyword evidence="13" id="KW-1185">Reference proteome</keyword>
<comment type="catalytic activity">
    <reaction evidence="6">
        <text>L-proline + NAD(+) = (S)-1-pyrroline-5-carboxylate + NADH + 2 H(+)</text>
        <dbReference type="Rhea" id="RHEA:14105"/>
        <dbReference type="ChEBI" id="CHEBI:15378"/>
        <dbReference type="ChEBI" id="CHEBI:17388"/>
        <dbReference type="ChEBI" id="CHEBI:57540"/>
        <dbReference type="ChEBI" id="CHEBI:57945"/>
        <dbReference type="ChEBI" id="CHEBI:60039"/>
        <dbReference type="EC" id="1.5.1.2"/>
    </reaction>
</comment>
<comment type="caution">
    <text evidence="12">The sequence shown here is derived from an EMBL/GenBank/DDBJ whole genome shotgun (WGS) entry which is preliminary data.</text>
</comment>
<accession>A0A3D8PGX2</accession>
<dbReference type="HAMAP" id="MF_01925">
    <property type="entry name" value="P5C_reductase"/>
    <property type="match status" value="1"/>
</dbReference>
<sequence length="270" mass="28977">MNKMIAFLGAGSVAEAVISGMLRSEMVNREQIIVTNRSNQERLEKMKSKYNVQCMKDKEKAFKHADIVVLAVKPNNVDESLESIKAYLNPKQLIISIIAGVTTESITNKIGIDVAVVRVMPNTSASIGYSATAITAGQFATDEQVALVEALFKSIGITSIVAEDDMHIVTAVSGSGPAYVYYLVEAMEKAATDAGLDSAIANQLITQTIIGAGEMLRQSGETAVELRKKITSAKGTTEAGIKSLEEANFQTIVVESLKCARDRSIELGKN</sequence>
<gene>
    <name evidence="6 12" type="primary">proC</name>
    <name evidence="12" type="ORF">CWR48_19765</name>
</gene>